<dbReference type="PRINTS" id="PR00385">
    <property type="entry name" value="P450"/>
</dbReference>
<dbReference type="InterPro" id="IPR036396">
    <property type="entry name" value="Cyt_P450_sf"/>
</dbReference>
<organism evidence="12 13">
    <name type="scientific">Tanacetum coccineum</name>
    <dbReference type="NCBI Taxonomy" id="301880"/>
    <lineage>
        <taxon>Eukaryota</taxon>
        <taxon>Viridiplantae</taxon>
        <taxon>Streptophyta</taxon>
        <taxon>Embryophyta</taxon>
        <taxon>Tracheophyta</taxon>
        <taxon>Spermatophyta</taxon>
        <taxon>Magnoliopsida</taxon>
        <taxon>eudicotyledons</taxon>
        <taxon>Gunneridae</taxon>
        <taxon>Pentapetalae</taxon>
        <taxon>asterids</taxon>
        <taxon>campanulids</taxon>
        <taxon>Asterales</taxon>
        <taxon>Asteraceae</taxon>
        <taxon>Asteroideae</taxon>
        <taxon>Anthemideae</taxon>
        <taxon>Anthemidinae</taxon>
        <taxon>Tanacetum</taxon>
    </lineage>
</organism>
<evidence type="ECO:0000313" key="12">
    <source>
        <dbReference type="EMBL" id="GJS70119.1"/>
    </source>
</evidence>
<reference evidence="12" key="2">
    <citation type="submission" date="2022-01" db="EMBL/GenBank/DDBJ databases">
        <authorList>
            <person name="Yamashiro T."/>
            <person name="Shiraishi A."/>
            <person name="Satake H."/>
            <person name="Nakayama K."/>
        </authorList>
    </citation>
    <scope>NUCLEOTIDE SEQUENCE</scope>
</reference>
<keyword evidence="10" id="KW-0472">Membrane</keyword>
<dbReference type="Proteomes" id="UP001151760">
    <property type="component" value="Unassembled WGS sequence"/>
</dbReference>
<keyword evidence="9 11" id="KW-0503">Monooxygenase</keyword>
<keyword evidence="6" id="KW-1133">Transmembrane helix</keyword>
<dbReference type="PROSITE" id="PS00086">
    <property type="entry name" value="CYTOCHROME_P450"/>
    <property type="match status" value="1"/>
</dbReference>
<comment type="caution">
    <text evidence="12">The sequence shown here is derived from an EMBL/GenBank/DDBJ whole genome shotgun (WGS) entry which is preliminary data.</text>
</comment>
<keyword evidence="3 11" id="KW-0349">Heme</keyword>
<keyword evidence="13" id="KW-1185">Reference proteome</keyword>
<evidence type="ECO:0000256" key="1">
    <source>
        <dbReference type="ARBA" id="ARBA00001971"/>
    </source>
</evidence>
<dbReference type="EMBL" id="BQNB010009911">
    <property type="protein sequence ID" value="GJS70119.1"/>
    <property type="molecule type" value="Genomic_DNA"/>
</dbReference>
<dbReference type="Pfam" id="PF00067">
    <property type="entry name" value="p450"/>
    <property type="match status" value="1"/>
</dbReference>
<comment type="cofactor">
    <cofactor evidence="1">
        <name>heme</name>
        <dbReference type="ChEBI" id="CHEBI:30413"/>
    </cofactor>
</comment>
<dbReference type="SUPFAM" id="SSF48264">
    <property type="entry name" value="Cytochrome P450"/>
    <property type="match status" value="1"/>
</dbReference>
<protein>
    <submittedName>
        <fullName evidence="12">Cytochrome P450 CYP82D47-like protein</fullName>
    </submittedName>
</protein>
<keyword evidence="8 11" id="KW-0408">Iron</keyword>
<dbReference type="PANTHER" id="PTHR47947">
    <property type="entry name" value="CYTOCHROME P450 82C3-RELATED"/>
    <property type="match status" value="1"/>
</dbReference>
<dbReference type="Gene3D" id="1.10.630.10">
    <property type="entry name" value="Cytochrome P450"/>
    <property type="match status" value="1"/>
</dbReference>
<name>A0ABQ4XXG8_9ASTR</name>
<comment type="similarity">
    <text evidence="11">Belongs to the cytochrome P450 family.</text>
</comment>
<dbReference type="Gene3D" id="1.20.930.50">
    <property type="match status" value="1"/>
</dbReference>
<dbReference type="PANTHER" id="PTHR47947:SF26">
    <property type="entry name" value="CYTOCHROME P450"/>
    <property type="match status" value="1"/>
</dbReference>
<evidence type="ECO:0000256" key="4">
    <source>
        <dbReference type="ARBA" id="ARBA00022692"/>
    </source>
</evidence>
<dbReference type="InterPro" id="IPR017972">
    <property type="entry name" value="Cyt_P450_CS"/>
</dbReference>
<evidence type="ECO:0000256" key="7">
    <source>
        <dbReference type="ARBA" id="ARBA00023002"/>
    </source>
</evidence>
<evidence type="ECO:0000256" key="11">
    <source>
        <dbReference type="RuleBase" id="RU000461"/>
    </source>
</evidence>
<proteinExistence type="inferred from homology"/>
<accession>A0ABQ4XXG8</accession>
<evidence type="ECO:0000256" key="6">
    <source>
        <dbReference type="ARBA" id="ARBA00022989"/>
    </source>
</evidence>
<evidence type="ECO:0000313" key="13">
    <source>
        <dbReference type="Proteomes" id="UP001151760"/>
    </source>
</evidence>
<dbReference type="InterPro" id="IPR001128">
    <property type="entry name" value="Cyt_P450"/>
</dbReference>
<gene>
    <name evidence="12" type="ORF">Tco_0702960</name>
</gene>
<evidence type="ECO:0000256" key="3">
    <source>
        <dbReference type="ARBA" id="ARBA00022617"/>
    </source>
</evidence>
<evidence type="ECO:0000256" key="8">
    <source>
        <dbReference type="ARBA" id="ARBA00023004"/>
    </source>
</evidence>
<reference evidence="12" key="1">
    <citation type="journal article" date="2022" name="Int. J. Mol. Sci.">
        <title>Draft Genome of Tanacetum Coccineum: Genomic Comparison of Closely Related Tanacetum-Family Plants.</title>
        <authorList>
            <person name="Yamashiro T."/>
            <person name="Shiraishi A."/>
            <person name="Nakayama K."/>
            <person name="Satake H."/>
        </authorList>
    </citation>
    <scope>NUCLEOTIDE SEQUENCE</scope>
</reference>
<evidence type="ECO:0000256" key="9">
    <source>
        <dbReference type="ARBA" id="ARBA00023033"/>
    </source>
</evidence>
<comment type="subcellular location">
    <subcellularLocation>
        <location evidence="2">Membrane</location>
    </subcellularLocation>
</comment>
<dbReference type="InterPro" id="IPR050651">
    <property type="entry name" value="Plant_Cytochrome_P450_Monoox"/>
</dbReference>
<evidence type="ECO:0000256" key="5">
    <source>
        <dbReference type="ARBA" id="ARBA00022723"/>
    </source>
</evidence>
<evidence type="ECO:0000256" key="2">
    <source>
        <dbReference type="ARBA" id="ARBA00004370"/>
    </source>
</evidence>
<keyword evidence="5 11" id="KW-0479">Metal-binding</keyword>
<keyword evidence="4" id="KW-0812">Transmembrane</keyword>
<evidence type="ECO:0000256" key="10">
    <source>
        <dbReference type="ARBA" id="ARBA00023136"/>
    </source>
</evidence>
<keyword evidence="7 11" id="KW-0560">Oxidoreductase</keyword>
<sequence>MYSSISSISFSTSPAILYDLPYAGSAICSVQSKQKRIWREKTTRYEVTGEWFQKHPTGVGQALVVSDAELAKECFNTSDMVFATRPKALAAELMGYNYATFGLGPYGDYWRTMHKMVMIEVLSQRRVEMLTYIRLPEVRGSMKNIYEACVILTGGIVTTHATLTSALSLLLNNPKALQMAQEELDVHVGKDRLVEESDITNLVYLQAIMKETMRLHPPALISPARESMDNCIIAGYNIPKGTRLMLNTQKLHRDHKVWSDPNQFLPKRFLTSHKDTYSKGQQYEYLPFGCGRRMCPGAFFCNKDFAFYVSQFILQGFVPAKPSKDPVDISENVKLTTNMKDFPCEVLLSPSLSGSLYYANE</sequence>